<name>A0ABT7C335_9CYAN</name>
<sequence>MSSTILDGFITTAPWGNEVLWGLKKLKELKKRGASAIISKQIKGNKIDDVSGYGDPCSNAEAMAFRRCCGKSGLGLDMWNKKYKRDRPPQQRSHPQPVQPIRLPDGSFGLDRG</sequence>
<gene>
    <name evidence="2" type="ORF">PMH09_22050</name>
</gene>
<evidence type="ECO:0000313" key="3">
    <source>
        <dbReference type="Proteomes" id="UP001232992"/>
    </source>
</evidence>
<evidence type="ECO:0000256" key="1">
    <source>
        <dbReference type="SAM" id="MobiDB-lite"/>
    </source>
</evidence>
<evidence type="ECO:0000313" key="2">
    <source>
        <dbReference type="EMBL" id="MDJ1185868.1"/>
    </source>
</evidence>
<comment type="caution">
    <text evidence="2">The sequence shown here is derived from an EMBL/GenBank/DDBJ whole genome shotgun (WGS) entry which is preliminary data.</text>
</comment>
<feature type="region of interest" description="Disordered" evidence="1">
    <location>
        <begin position="80"/>
        <end position="113"/>
    </location>
</feature>
<keyword evidence="3" id="KW-1185">Reference proteome</keyword>
<dbReference type="Proteomes" id="UP001232992">
    <property type="component" value="Unassembled WGS sequence"/>
</dbReference>
<organism evidence="2 3">
    <name type="scientific">Roseofilum casamattae BLCC-M143</name>
    <dbReference type="NCBI Taxonomy" id="3022442"/>
    <lineage>
        <taxon>Bacteria</taxon>
        <taxon>Bacillati</taxon>
        <taxon>Cyanobacteriota</taxon>
        <taxon>Cyanophyceae</taxon>
        <taxon>Desertifilales</taxon>
        <taxon>Desertifilaceae</taxon>
        <taxon>Roseofilum</taxon>
        <taxon>Roseofilum casamattae</taxon>
    </lineage>
</organism>
<dbReference type="EMBL" id="JAQOSQ010000056">
    <property type="protein sequence ID" value="MDJ1185868.1"/>
    <property type="molecule type" value="Genomic_DNA"/>
</dbReference>
<dbReference type="RefSeq" id="WP_283760502.1">
    <property type="nucleotide sequence ID" value="NZ_JAQOSQ010000056.1"/>
</dbReference>
<protein>
    <submittedName>
        <fullName evidence="2">Uncharacterized protein</fullName>
    </submittedName>
</protein>
<accession>A0ABT7C335</accession>
<reference evidence="2 3" key="1">
    <citation type="submission" date="2023-01" db="EMBL/GenBank/DDBJ databases">
        <title>Novel diversity within Roseofilum (Cyanobacteria; Desertifilaceae) from marine benthic mats with descriptions of four novel species.</title>
        <authorList>
            <person name="Wang Y."/>
            <person name="Berthold D.E."/>
            <person name="Hu J."/>
            <person name="Lefler F.W."/>
            <person name="Laughinghouse H.D. IV."/>
        </authorList>
    </citation>
    <scope>NUCLEOTIDE SEQUENCE [LARGE SCALE GENOMIC DNA]</scope>
    <source>
        <strain evidence="2 3">BLCC-M143</strain>
    </source>
</reference>
<proteinExistence type="predicted"/>